<organism evidence="1 2">
    <name type="scientific">Amphibiibacter pelophylacis</name>
    <dbReference type="NCBI Taxonomy" id="1799477"/>
    <lineage>
        <taxon>Bacteria</taxon>
        <taxon>Pseudomonadati</taxon>
        <taxon>Pseudomonadota</taxon>
        <taxon>Betaproteobacteria</taxon>
        <taxon>Burkholderiales</taxon>
        <taxon>Sphaerotilaceae</taxon>
        <taxon>Amphibiibacter</taxon>
    </lineage>
</organism>
<evidence type="ECO:0000313" key="2">
    <source>
        <dbReference type="Proteomes" id="UP001364695"/>
    </source>
</evidence>
<gene>
    <name evidence="1" type="primary">kdsB</name>
    <name evidence="1" type="ORF">RV045_02260</name>
</gene>
<protein>
    <submittedName>
        <fullName evidence="1">3-deoxy-manno-octulosonate cytidylyltransferase</fullName>
        <ecNumber evidence="1">2.7.7.38</ecNumber>
    </submittedName>
</protein>
<dbReference type="Proteomes" id="UP001364695">
    <property type="component" value="Unassembled WGS sequence"/>
</dbReference>
<evidence type="ECO:0000313" key="1">
    <source>
        <dbReference type="EMBL" id="MEJ7137253.1"/>
    </source>
</evidence>
<dbReference type="EMBL" id="JAWDIE010000003">
    <property type="protein sequence ID" value="MEJ7137253.1"/>
    <property type="molecule type" value="Genomic_DNA"/>
</dbReference>
<dbReference type="EC" id="2.7.7.38" evidence="1"/>
<name>A0ACC6NZ46_9BURK</name>
<comment type="caution">
    <text evidence="1">The sequence shown here is derived from an EMBL/GenBank/DDBJ whole genome shotgun (WGS) entry which is preliminary data.</text>
</comment>
<accession>A0ACC6NZ46</accession>
<keyword evidence="1" id="KW-0808">Transferase</keyword>
<sequence length="257" mass="27489">MATHVIIPARMASSRLPGKPLLDLAGWPMVVRVARSMMQAAVPGDGAASPWASVTVATDHADILAACQAHGVAAVMTDAQHNNGSERLAQAAQLLGLADDDIVINVQGDEPLLPPALAQACAQQLLDDADCGMSTVAHPLHERAGLHNPNIVKVVLDARGRALYFSRAAIPWWRDDPGQGEPQAVLRHVGLYAYRAGFLQAMTRLAPSPLEQIESLEQLRVLWHGHRISVHVTDSAPPGGVDTPEDLARVRAWLASR</sequence>
<keyword evidence="2" id="KW-1185">Reference proteome</keyword>
<keyword evidence="1" id="KW-0548">Nucleotidyltransferase</keyword>
<proteinExistence type="predicted"/>
<reference evidence="1" key="1">
    <citation type="submission" date="2023-10" db="EMBL/GenBank/DDBJ databases">
        <title>Amphibacter perezi, gen. nov., sp. nov. a novel taxa of the family Comamonadaceae, class Betaproteobacteria isolated from the skin microbiota of Pelophylax perezi from different populations.</title>
        <authorList>
            <person name="Costa S."/>
            <person name="Proenca D.N."/>
            <person name="Lopes I."/>
            <person name="Morais P.V."/>
        </authorList>
    </citation>
    <scope>NUCLEOTIDE SEQUENCE</scope>
    <source>
        <strain evidence="1">SL12-8</strain>
    </source>
</reference>